<evidence type="ECO:0000256" key="6">
    <source>
        <dbReference type="ARBA" id="ARBA00022842"/>
    </source>
</evidence>
<keyword evidence="4 7" id="KW-0479">Metal-binding</keyword>
<comment type="cofactor">
    <cofactor evidence="2 7">
        <name>Mg(2+)</name>
        <dbReference type="ChEBI" id="CHEBI:18420"/>
    </cofactor>
</comment>
<name>A0ABW0NSR2_9MICO</name>
<dbReference type="RefSeq" id="WP_386740284.1">
    <property type="nucleotide sequence ID" value="NZ_JBHSMG010000002.1"/>
</dbReference>
<dbReference type="Pfam" id="PF00459">
    <property type="entry name" value="Inositol_P"/>
    <property type="match status" value="1"/>
</dbReference>
<dbReference type="EMBL" id="JBHSMG010000002">
    <property type="protein sequence ID" value="MFC5502594.1"/>
    <property type="molecule type" value="Genomic_DNA"/>
</dbReference>
<dbReference type="PANTHER" id="PTHR20854">
    <property type="entry name" value="INOSITOL MONOPHOSPHATASE"/>
    <property type="match status" value="1"/>
</dbReference>
<evidence type="ECO:0000256" key="2">
    <source>
        <dbReference type="ARBA" id="ARBA00001946"/>
    </source>
</evidence>
<comment type="similarity">
    <text evidence="3 7">Belongs to the inositol monophosphatase superfamily.</text>
</comment>
<dbReference type="EC" id="3.1.3.25" evidence="7"/>
<protein>
    <recommendedName>
        <fullName evidence="7">Inositol-1-monophosphatase</fullName>
        <ecNumber evidence="7">3.1.3.25</ecNumber>
    </recommendedName>
</protein>
<comment type="caution">
    <text evidence="8">The sequence shown here is derived from an EMBL/GenBank/DDBJ whole genome shotgun (WGS) entry which is preliminary data.</text>
</comment>
<dbReference type="CDD" id="cd01639">
    <property type="entry name" value="IMPase"/>
    <property type="match status" value="1"/>
</dbReference>
<proteinExistence type="inferred from homology"/>
<dbReference type="PROSITE" id="PS00629">
    <property type="entry name" value="IMP_1"/>
    <property type="match status" value="1"/>
</dbReference>
<dbReference type="InterPro" id="IPR020550">
    <property type="entry name" value="Inositol_monophosphatase_CS"/>
</dbReference>
<evidence type="ECO:0000313" key="9">
    <source>
        <dbReference type="Proteomes" id="UP001596039"/>
    </source>
</evidence>
<evidence type="ECO:0000256" key="1">
    <source>
        <dbReference type="ARBA" id="ARBA00001033"/>
    </source>
</evidence>
<evidence type="ECO:0000256" key="5">
    <source>
        <dbReference type="ARBA" id="ARBA00022801"/>
    </source>
</evidence>
<evidence type="ECO:0000256" key="7">
    <source>
        <dbReference type="RuleBase" id="RU364068"/>
    </source>
</evidence>
<evidence type="ECO:0000256" key="4">
    <source>
        <dbReference type="ARBA" id="ARBA00022723"/>
    </source>
</evidence>
<sequence>MPSTELLDLARAIALEAGELAALRRREGVEVAATKSTIVDVVTEADREVERLIRERILAARPDDAILGEEGGSAAGTSGLTWVVDPIDGTVNYLYGIPHYGISIAVVEGDPDPLTWNAVAAAVLNPAIGELFTATAGGGAFLGDQAIRVADSVPLELALISTGFAYAAETRERQGEVVTRLLPLVRDIRRQGTASLDLGFVACGRSNAYFERTLSPWDHAAGALIAREAGAVVKGLGDAAPSRDFILAAAPELAARLEELLVELGAADYPI</sequence>
<organism evidence="8 9">
    <name type="scientific">Lysinimonas soli</name>
    <dbReference type="NCBI Taxonomy" id="1074233"/>
    <lineage>
        <taxon>Bacteria</taxon>
        <taxon>Bacillati</taxon>
        <taxon>Actinomycetota</taxon>
        <taxon>Actinomycetes</taxon>
        <taxon>Micrococcales</taxon>
        <taxon>Microbacteriaceae</taxon>
        <taxon>Lysinimonas</taxon>
    </lineage>
</organism>
<dbReference type="InterPro" id="IPR020583">
    <property type="entry name" value="Inositol_monoP_metal-BS"/>
</dbReference>
<dbReference type="SUPFAM" id="SSF56655">
    <property type="entry name" value="Carbohydrate phosphatase"/>
    <property type="match status" value="1"/>
</dbReference>
<dbReference type="InterPro" id="IPR000760">
    <property type="entry name" value="Inositol_monophosphatase-like"/>
</dbReference>
<keyword evidence="5 7" id="KW-0378">Hydrolase</keyword>
<evidence type="ECO:0000313" key="8">
    <source>
        <dbReference type="EMBL" id="MFC5502594.1"/>
    </source>
</evidence>
<keyword evidence="9" id="KW-1185">Reference proteome</keyword>
<dbReference type="PANTHER" id="PTHR20854:SF4">
    <property type="entry name" value="INOSITOL-1-MONOPHOSPHATASE-RELATED"/>
    <property type="match status" value="1"/>
</dbReference>
<gene>
    <name evidence="8" type="ORF">ACFPJ4_10120</name>
</gene>
<comment type="catalytic activity">
    <reaction evidence="1 7">
        <text>a myo-inositol phosphate + H2O = myo-inositol + phosphate</text>
        <dbReference type="Rhea" id="RHEA:24056"/>
        <dbReference type="ChEBI" id="CHEBI:15377"/>
        <dbReference type="ChEBI" id="CHEBI:17268"/>
        <dbReference type="ChEBI" id="CHEBI:43474"/>
        <dbReference type="ChEBI" id="CHEBI:84139"/>
        <dbReference type="EC" id="3.1.3.25"/>
    </reaction>
</comment>
<dbReference type="PRINTS" id="PR00377">
    <property type="entry name" value="IMPHPHTASES"/>
</dbReference>
<reference evidence="9" key="1">
    <citation type="journal article" date="2019" name="Int. J. Syst. Evol. Microbiol.">
        <title>The Global Catalogue of Microorganisms (GCM) 10K type strain sequencing project: providing services to taxonomists for standard genome sequencing and annotation.</title>
        <authorList>
            <consortium name="The Broad Institute Genomics Platform"/>
            <consortium name="The Broad Institute Genome Sequencing Center for Infectious Disease"/>
            <person name="Wu L."/>
            <person name="Ma J."/>
        </authorList>
    </citation>
    <scope>NUCLEOTIDE SEQUENCE [LARGE SCALE GENOMIC DNA]</scope>
    <source>
        <strain evidence="9">CGMCC 4.6997</strain>
    </source>
</reference>
<dbReference type="PROSITE" id="PS00630">
    <property type="entry name" value="IMP_2"/>
    <property type="match status" value="1"/>
</dbReference>
<dbReference type="Gene3D" id="3.40.190.80">
    <property type="match status" value="1"/>
</dbReference>
<dbReference type="Gene3D" id="3.30.540.10">
    <property type="entry name" value="Fructose-1,6-Bisphosphatase, subunit A, domain 1"/>
    <property type="match status" value="1"/>
</dbReference>
<keyword evidence="6 7" id="KW-0460">Magnesium</keyword>
<evidence type="ECO:0000256" key="3">
    <source>
        <dbReference type="ARBA" id="ARBA00009759"/>
    </source>
</evidence>
<accession>A0ABW0NSR2</accession>
<dbReference type="InterPro" id="IPR033942">
    <property type="entry name" value="IMPase"/>
</dbReference>
<dbReference type="Proteomes" id="UP001596039">
    <property type="component" value="Unassembled WGS sequence"/>
</dbReference>